<name>A0A382KMF2_9ZZZZ</name>
<accession>A0A382KMF2</accession>
<proteinExistence type="predicted"/>
<dbReference type="AlphaFoldDB" id="A0A382KMF2"/>
<evidence type="ECO:0000313" key="1">
    <source>
        <dbReference type="EMBL" id="SVC25678.1"/>
    </source>
</evidence>
<gene>
    <name evidence="1" type="ORF">METZ01_LOCUS278532</name>
</gene>
<dbReference type="EMBL" id="UINC01081633">
    <property type="protein sequence ID" value="SVC25678.1"/>
    <property type="molecule type" value="Genomic_DNA"/>
</dbReference>
<reference evidence="1" key="1">
    <citation type="submission" date="2018-05" db="EMBL/GenBank/DDBJ databases">
        <authorList>
            <person name="Lanie J.A."/>
            <person name="Ng W.-L."/>
            <person name="Kazmierczak K.M."/>
            <person name="Andrzejewski T.M."/>
            <person name="Davidsen T.M."/>
            <person name="Wayne K.J."/>
            <person name="Tettelin H."/>
            <person name="Glass J.I."/>
            <person name="Rusch D."/>
            <person name="Podicherti R."/>
            <person name="Tsui H.-C.T."/>
            <person name="Winkler M.E."/>
        </authorList>
    </citation>
    <scope>NUCLEOTIDE SEQUENCE</scope>
</reference>
<protein>
    <submittedName>
        <fullName evidence="1">Uncharacterized protein</fullName>
    </submittedName>
</protein>
<organism evidence="1">
    <name type="scientific">marine metagenome</name>
    <dbReference type="NCBI Taxonomy" id="408172"/>
    <lineage>
        <taxon>unclassified sequences</taxon>
        <taxon>metagenomes</taxon>
        <taxon>ecological metagenomes</taxon>
    </lineage>
</organism>
<feature type="non-terminal residue" evidence="1">
    <location>
        <position position="48"/>
    </location>
</feature>
<sequence length="48" mass="5422">MLNLLRMNKIINRTLICCLLLLGSSTYSNAQELLWTVGLDDNGWPAGW</sequence>